<keyword evidence="3" id="KW-1185">Reference proteome</keyword>
<dbReference type="KEGG" id="gms:SOIL9_21060"/>
<feature type="region of interest" description="Disordered" evidence="1">
    <location>
        <begin position="133"/>
        <end position="161"/>
    </location>
</feature>
<evidence type="ECO:0000256" key="1">
    <source>
        <dbReference type="SAM" id="MobiDB-lite"/>
    </source>
</evidence>
<feature type="compositionally biased region" description="Pro residues" evidence="1">
    <location>
        <begin position="148"/>
        <end position="161"/>
    </location>
</feature>
<organism evidence="2 3">
    <name type="scientific">Gemmata massiliana</name>
    <dbReference type="NCBI Taxonomy" id="1210884"/>
    <lineage>
        <taxon>Bacteria</taxon>
        <taxon>Pseudomonadati</taxon>
        <taxon>Planctomycetota</taxon>
        <taxon>Planctomycetia</taxon>
        <taxon>Gemmatales</taxon>
        <taxon>Gemmataceae</taxon>
        <taxon>Gemmata</taxon>
    </lineage>
</organism>
<evidence type="ECO:0000313" key="3">
    <source>
        <dbReference type="Proteomes" id="UP000464178"/>
    </source>
</evidence>
<evidence type="ECO:0000313" key="2">
    <source>
        <dbReference type="EMBL" id="VTR95608.1"/>
    </source>
</evidence>
<name>A0A6P2D2Q5_9BACT</name>
<dbReference type="EMBL" id="LR593886">
    <property type="protein sequence ID" value="VTR95608.1"/>
    <property type="molecule type" value="Genomic_DNA"/>
</dbReference>
<proteinExistence type="predicted"/>
<reference evidence="2 3" key="1">
    <citation type="submission" date="2019-05" db="EMBL/GenBank/DDBJ databases">
        <authorList>
            <consortium name="Science for Life Laboratories"/>
        </authorList>
    </citation>
    <scope>NUCLEOTIDE SEQUENCE [LARGE SCALE GENOMIC DNA]</scope>
    <source>
        <strain evidence="2">Soil9</strain>
    </source>
</reference>
<gene>
    <name evidence="2" type="ORF">SOIL9_21060</name>
</gene>
<sequence length="161" mass="15938">MQIQCPTINMNVLVSGTGSGSGSFPGGTICVRGSTGDGDTAGSLPLTVRVRVVAGHVPPVGSAEPKQTYDVDVTPVGGQWCATGVPVAGSTPAGVPLTALAWLRTGPSWSGPDGVWFYGGGPNPTGCCPPPPLEQSAPGAIAGAFQGWPPPPPPLPSDITG</sequence>
<dbReference type="Proteomes" id="UP000464178">
    <property type="component" value="Chromosome"/>
</dbReference>
<dbReference type="AlphaFoldDB" id="A0A6P2D2Q5"/>
<protein>
    <submittedName>
        <fullName evidence="2">Uncharacterized protein</fullName>
    </submittedName>
</protein>
<accession>A0A6P2D2Q5</accession>